<protein>
    <submittedName>
        <fullName evidence="7">Betaine--homocysteine S-methyltransferase</fullName>
        <ecNumber evidence="7">2.1.1.5</ecNumber>
    </submittedName>
</protein>
<dbReference type="InterPro" id="IPR003726">
    <property type="entry name" value="HCY_dom"/>
</dbReference>
<dbReference type="PROSITE" id="PS50970">
    <property type="entry name" value="HCY"/>
    <property type="match status" value="1"/>
</dbReference>
<dbReference type="RefSeq" id="WP_386375510.1">
    <property type="nucleotide sequence ID" value="NZ_JBHUMP010000017.1"/>
</dbReference>
<keyword evidence="8" id="KW-1185">Reference proteome</keyword>
<keyword evidence="3" id="KW-0479">Metal-binding</keyword>
<feature type="binding site" evidence="3">
    <location>
        <position position="278"/>
    </location>
    <ligand>
        <name>Zn(2+)</name>
        <dbReference type="ChEBI" id="CHEBI:29105"/>
    </ligand>
</feature>
<evidence type="ECO:0000256" key="4">
    <source>
        <dbReference type="SAM" id="Coils"/>
    </source>
</evidence>
<sequence length="337" mass="35308">MTNPFTEMLGEKGTLLADGATGTNLFNMGLMAGDPPEFWNVDQPKNIIALYRGAVEAGSDLFLTNSFGANAARLKLHSAEKRAHELSRVAAELGREVADTAGRKVLVAGSVGPTGEIMEPVGTLSHALAVEMFHETADGLKSGGTDIGWLETISAPEEYRAAAEGFALAGLPWCGTMSFDTAGRTMMGVTSEAMVQMVHELDNRPTAYGANCGTGASDLLRTVLGFAAAKGELPIIAKGNAGIPKYVEGHIHYDGTPELMARYAVMARNCGASVIGGCCGTMPEHLVHMRAALDSTPKGEAPSLEEIASILGPFSSESDGTDGEGPTRAPRRGRRRG</sequence>
<keyword evidence="3" id="KW-0862">Zinc</keyword>
<reference evidence="8" key="1">
    <citation type="journal article" date="2019" name="Int. J. Syst. Evol. Microbiol.">
        <title>The Global Catalogue of Microorganisms (GCM) 10K type strain sequencing project: providing services to taxonomists for standard genome sequencing and annotation.</title>
        <authorList>
            <consortium name="The Broad Institute Genomics Platform"/>
            <consortium name="The Broad Institute Genome Sequencing Center for Infectious Disease"/>
            <person name="Wu L."/>
            <person name="Ma J."/>
        </authorList>
    </citation>
    <scope>NUCLEOTIDE SEQUENCE [LARGE SCALE GENOMIC DNA]</scope>
    <source>
        <strain evidence="8">TISTR 2562</strain>
    </source>
</reference>
<dbReference type="GO" id="GO:0032259">
    <property type="term" value="P:methylation"/>
    <property type="evidence" value="ECO:0007669"/>
    <property type="project" value="UniProtKB-KW"/>
</dbReference>
<proteinExistence type="predicted"/>
<feature type="region of interest" description="Disordered" evidence="5">
    <location>
        <begin position="308"/>
        <end position="337"/>
    </location>
</feature>
<keyword evidence="1 3" id="KW-0489">Methyltransferase</keyword>
<feature type="domain" description="Hcy-binding" evidence="6">
    <location>
        <begin position="3"/>
        <end position="293"/>
    </location>
</feature>
<feature type="binding site" evidence="3">
    <location>
        <position position="212"/>
    </location>
    <ligand>
        <name>Zn(2+)</name>
        <dbReference type="ChEBI" id="CHEBI:29105"/>
    </ligand>
</feature>
<evidence type="ECO:0000256" key="3">
    <source>
        <dbReference type="PROSITE-ProRule" id="PRU00333"/>
    </source>
</evidence>
<dbReference type="Pfam" id="PF02574">
    <property type="entry name" value="S-methyl_trans"/>
    <property type="match status" value="1"/>
</dbReference>
<evidence type="ECO:0000256" key="1">
    <source>
        <dbReference type="ARBA" id="ARBA00022603"/>
    </source>
</evidence>
<dbReference type="SUPFAM" id="SSF82282">
    <property type="entry name" value="Homocysteine S-methyltransferase"/>
    <property type="match status" value="1"/>
</dbReference>
<dbReference type="EC" id="2.1.1.5" evidence="7"/>
<evidence type="ECO:0000313" key="8">
    <source>
        <dbReference type="Proteomes" id="UP001597474"/>
    </source>
</evidence>
<dbReference type="EMBL" id="JBHUMP010000017">
    <property type="protein sequence ID" value="MFD2741083.1"/>
    <property type="molecule type" value="Genomic_DNA"/>
</dbReference>
<accession>A0ABW5U6W8</accession>
<comment type="cofactor">
    <cofactor evidence="3">
        <name>Zn(2+)</name>
        <dbReference type="ChEBI" id="CHEBI:29105"/>
    </cofactor>
</comment>
<dbReference type="Gene3D" id="3.20.20.330">
    <property type="entry name" value="Homocysteine-binding-like domain"/>
    <property type="match status" value="1"/>
</dbReference>
<keyword evidence="2 3" id="KW-0808">Transferase</keyword>
<comment type="caution">
    <text evidence="7">The sequence shown here is derived from an EMBL/GenBank/DDBJ whole genome shotgun (WGS) entry which is preliminary data.</text>
</comment>
<dbReference type="NCBIfam" id="NF005718">
    <property type="entry name" value="PRK07534.1"/>
    <property type="match status" value="1"/>
</dbReference>
<keyword evidence="4" id="KW-0175">Coiled coil</keyword>
<feature type="coiled-coil region" evidence="4">
    <location>
        <begin position="69"/>
        <end position="96"/>
    </location>
</feature>
<dbReference type="InterPro" id="IPR036589">
    <property type="entry name" value="HCY_dom_sf"/>
</dbReference>
<dbReference type="GO" id="GO:0047150">
    <property type="term" value="F:betaine-homocysteine S-methyltransferase activity"/>
    <property type="evidence" value="ECO:0007669"/>
    <property type="project" value="UniProtKB-EC"/>
</dbReference>
<feature type="binding site" evidence="3">
    <location>
        <position position="279"/>
    </location>
    <ligand>
        <name>Zn(2+)</name>
        <dbReference type="ChEBI" id="CHEBI:29105"/>
    </ligand>
</feature>
<evidence type="ECO:0000259" key="6">
    <source>
        <dbReference type="PROSITE" id="PS50970"/>
    </source>
</evidence>
<evidence type="ECO:0000313" key="7">
    <source>
        <dbReference type="EMBL" id="MFD2741083.1"/>
    </source>
</evidence>
<dbReference type="PANTHER" id="PTHR11103">
    <property type="entry name" value="SLR1189 PROTEIN"/>
    <property type="match status" value="1"/>
</dbReference>
<dbReference type="Proteomes" id="UP001597474">
    <property type="component" value="Unassembled WGS sequence"/>
</dbReference>
<evidence type="ECO:0000256" key="2">
    <source>
        <dbReference type="ARBA" id="ARBA00022679"/>
    </source>
</evidence>
<name>A0ABW5U6W8_9RHOB</name>
<gene>
    <name evidence="7" type="primary">bmt</name>
    <name evidence="7" type="ORF">ACFSUD_15990</name>
</gene>
<evidence type="ECO:0000256" key="5">
    <source>
        <dbReference type="SAM" id="MobiDB-lite"/>
    </source>
</evidence>
<dbReference type="PANTHER" id="PTHR11103:SF18">
    <property type="entry name" value="SLR1189 PROTEIN"/>
    <property type="match status" value="1"/>
</dbReference>
<organism evidence="7 8">
    <name type="scientific">Sulfitobacter aestuarii</name>
    <dbReference type="NCBI Taxonomy" id="2161676"/>
    <lineage>
        <taxon>Bacteria</taxon>
        <taxon>Pseudomonadati</taxon>
        <taxon>Pseudomonadota</taxon>
        <taxon>Alphaproteobacteria</taxon>
        <taxon>Rhodobacterales</taxon>
        <taxon>Roseobacteraceae</taxon>
        <taxon>Sulfitobacter</taxon>
    </lineage>
</organism>